<reference evidence="1 2" key="1">
    <citation type="submission" date="2008-07" db="EMBL/GenBank/DDBJ databases">
        <authorList>
            <person name="Tandeau de Marsac N."/>
            <person name="Ferriera S."/>
            <person name="Johnson J."/>
            <person name="Kravitz S."/>
            <person name="Beeson K."/>
            <person name="Sutton G."/>
            <person name="Rogers Y.-H."/>
            <person name="Friedman R."/>
            <person name="Frazier M."/>
            <person name="Venter J.C."/>
        </authorList>
    </citation>
    <scope>NUCLEOTIDE SEQUENCE [LARGE SCALE GENOMIC DNA]</scope>
    <source>
        <strain evidence="1 2">PCC 7420</strain>
    </source>
</reference>
<organism evidence="1 2">
    <name type="scientific">Coleofasciculus chthonoplastes PCC 7420</name>
    <dbReference type="NCBI Taxonomy" id="118168"/>
    <lineage>
        <taxon>Bacteria</taxon>
        <taxon>Bacillati</taxon>
        <taxon>Cyanobacteriota</taxon>
        <taxon>Cyanophyceae</taxon>
        <taxon>Coleofasciculales</taxon>
        <taxon>Coleofasciculaceae</taxon>
        <taxon>Coleofasciculus</taxon>
    </lineage>
</organism>
<name>B4VR70_9CYAN</name>
<sequence>MKLTRKKKILLLIIASMVAAVGLDMAIARRFESGRVLLISYR</sequence>
<dbReference type="EMBL" id="DS989849">
    <property type="protein sequence ID" value="EDX75491.1"/>
    <property type="molecule type" value="Genomic_DNA"/>
</dbReference>
<protein>
    <submittedName>
        <fullName evidence="1">Uncharacterized protein</fullName>
    </submittedName>
</protein>
<dbReference type="AlphaFoldDB" id="B4VR70"/>
<dbReference type="RefSeq" id="WP_006101200.1">
    <property type="nucleotide sequence ID" value="NZ_DS989849.1"/>
</dbReference>
<dbReference type="HOGENOM" id="CLU_3249992_0_0_3"/>
<keyword evidence="2" id="KW-1185">Reference proteome</keyword>
<dbReference type="Proteomes" id="UP000003835">
    <property type="component" value="Unassembled WGS sequence"/>
</dbReference>
<accession>B4VR70</accession>
<evidence type="ECO:0000313" key="1">
    <source>
        <dbReference type="EMBL" id="EDX75491.1"/>
    </source>
</evidence>
<proteinExistence type="predicted"/>
<evidence type="ECO:0000313" key="2">
    <source>
        <dbReference type="Proteomes" id="UP000003835"/>
    </source>
</evidence>
<gene>
    <name evidence="1" type="ORF">MC7420_1409</name>
</gene>